<organism evidence="1 2">
    <name type="scientific">Limosilactobacillus mucosae LM1</name>
    <dbReference type="NCBI Taxonomy" id="1130798"/>
    <lineage>
        <taxon>Bacteria</taxon>
        <taxon>Bacillati</taxon>
        <taxon>Bacillota</taxon>
        <taxon>Bacilli</taxon>
        <taxon>Lactobacillales</taxon>
        <taxon>Lactobacillaceae</taxon>
        <taxon>Limosilactobacillus</taxon>
    </lineage>
</organism>
<dbReference type="Proteomes" id="UP000003645">
    <property type="component" value="Chromosome"/>
</dbReference>
<dbReference type="STRING" id="1130798.LBLM1_05690"/>
<gene>
    <name evidence="1" type="ORF">LBLM1_05690</name>
</gene>
<protein>
    <submittedName>
        <fullName evidence="1">Uncharacterized protein</fullName>
    </submittedName>
</protein>
<evidence type="ECO:0000313" key="2">
    <source>
        <dbReference type="Proteomes" id="UP000003645"/>
    </source>
</evidence>
<dbReference type="AlphaFoldDB" id="A0A0D4CKZ2"/>
<reference evidence="1 2" key="1">
    <citation type="journal article" date="2012" name="J. Bacteriol.">
        <title>Genome sequence of Lactobacillus mucosae LM1, isolated from piglet feces.</title>
        <authorList>
            <person name="Lee J.H."/>
            <person name="Valeriano V.D."/>
            <person name="Shin Y.R."/>
            <person name="Chae J.P."/>
            <person name="Kim G.B."/>
            <person name="Ham J.S."/>
            <person name="Chun J."/>
            <person name="Kang D.K."/>
        </authorList>
    </citation>
    <scope>NUCLEOTIDE SEQUENCE [LARGE SCALE GENOMIC DNA]</scope>
    <source>
        <strain evidence="1 2">LM1</strain>
    </source>
</reference>
<keyword evidence="2" id="KW-1185">Reference proteome</keyword>
<sequence>MSANVKKQPISQEYFESKMLEFYDNCNVTREQAMKIFTCCKDMIPLMLLGTPETVARVCYREFTGEKL</sequence>
<dbReference type="RefSeq" id="WP_006499471.1">
    <property type="nucleotide sequence ID" value="NZ_CP011013.1"/>
</dbReference>
<name>A0A0D4CKZ2_LIMMU</name>
<dbReference type="KEGG" id="lmu:LBLM1_05690"/>
<dbReference type="HOGENOM" id="CLU_2788692_0_0_9"/>
<dbReference type="EMBL" id="CP011013">
    <property type="protein sequence ID" value="AJT50575.1"/>
    <property type="molecule type" value="Genomic_DNA"/>
</dbReference>
<evidence type="ECO:0000313" key="1">
    <source>
        <dbReference type="EMBL" id="AJT50575.1"/>
    </source>
</evidence>
<accession>A0A0D4CKZ2</accession>
<proteinExistence type="predicted"/>